<dbReference type="Gene3D" id="1.10.510.10">
    <property type="entry name" value="Transferase(Phosphotransferase) domain 1"/>
    <property type="match status" value="1"/>
</dbReference>
<keyword evidence="8" id="KW-0472">Membrane</keyword>
<keyword evidence="3 6" id="KW-0547">Nucleotide-binding</keyword>
<dbReference type="SUPFAM" id="SSF56112">
    <property type="entry name" value="Protein kinase-like (PK-like)"/>
    <property type="match status" value="1"/>
</dbReference>
<feature type="transmembrane region" description="Helical" evidence="8">
    <location>
        <begin position="321"/>
        <end position="342"/>
    </location>
</feature>
<keyword evidence="8" id="KW-0812">Transmembrane</keyword>
<evidence type="ECO:0000256" key="7">
    <source>
        <dbReference type="SAM" id="MobiDB-lite"/>
    </source>
</evidence>
<feature type="compositionally biased region" description="Polar residues" evidence="7">
    <location>
        <begin position="784"/>
        <end position="796"/>
    </location>
</feature>
<dbReference type="SMART" id="SM00220">
    <property type="entry name" value="S_TKc"/>
    <property type="match status" value="1"/>
</dbReference>
<accession>A0A176VTY5</accession>
<feature type="region of interest" description="Disordered" evidence="7">
    <location>
        <begin position="754"/>
        <end position="819"/>
    </location>
</feature>
<dbReference type="EMBL" id="LVLJ01002675">
    <property type="protein sequence ID" value="OAE24207.1"/>
    <property type="molecule type" value="Genomic_DNA"/>
</dbReference>
<keyword evidence="8" id="KW-1133">Transmembrane helix</keyword>
<dbReference type="FunFam" id="1.10.510.10:FF:000084">
    <property type="entry name" value="Wall-associated receptor kinase 2"/>
    <property type="match status" value="1"/>
</dbReference>
<evidence type="ECO:0000256" key="8">
    <source>
        <dbReference type="SAM" id="Phobius"/>
    </source>
</evidence>
<sequence>MGEEPVASEGMGGQETRETDRGRIVYSGVDLCTMDSVFLKESNGAVLDPGYRNRNPANSRASVSLGLISGTFLIVVFFCLVTKGPEVNRLTLTCVGMHDSEVAYINFWSFVTLLPGSNLQCTPSLRLSSTFQSVQCHPTTAGILLTRGTRRRPCSQPSIWINCTYNSSARKIDVLIGAGCEESPGSFSFRGKSPTQSSVFACSTAHTAKINRKTLSIESETQLLVEHRRNPRGSRRTRILETRCRNRERRSNVSILEFRFASSLDDRLGAKETKRGGSGEPRRFLRFLSMKLGDLRLRRLLVDSPGSSSTSSSELHGKWRALVIADTVIGGLGFIMGSIALFCCVWRRGVSMRCWWNFTFGFGDRYHERDVREAPDDESSPGMNRPGPPRSTPAGLHDLRMALPDFRATSRQDSGESRSRRSQIGSGPLLYSAEAFAFEALAAATGDFAEENRIGAGSFGIVYRGVLGDGRVVAIKRADRSSARKIEENESAFEAELEVLSRLHHKHLVNLVGFCDDHDERLLVYEYMSNGTLHDHLHRHRSIALSSWQARIMVALQAARGIEYLHTYAGRQIIHRDIKSANILLDSKWNARVSDFGLSLITPSEEHSHLTTGAAGTLGYMDPEYYRLQHLTTKSDVYSFGVVLMELLTGKKAIHRRHTLAAGLTVVSPTNVNVVDYAVPPIRADELLSILDERVRVPEEAENAAVEIVAEVAEQCVRLEGKDRPTMAEIVGRLETAHALSRASDSSLLHEYEASASSHLGPSRQMDSSRAPLGRAKGTILDLRQSTSTPESQDYDSGSKLVPDDTHESTRPEEPDSDI</sequence>
<organism evidence="10 11">
    <name type="scientific">Marchantia polymorpha subsp. ruderalis</name>
    <dbReference type="NCBI Taxonomy" id="1480154"/>
    <lineage>
        <taxon>Eukaryota</taxon>
        <taxon>Viridiplantae</taxon>
        <taxon>Streptophyta</taxon>
        <taxon>Embryophyta</taxon>
        <taxon>Marchantiophyta</taxon>
        <taxon>Marchantiopsida</taxon>
        <taxon>Marchantiidae</taxon>
        <taxon>Marchantiales</taxon>
        <taxon>Marchantiaceae</taxon>
        <taxon>Marchantia</taxon>
    </lineage>
</organism>
<evidence type="ECO:0000256" key="3">
    <source>
        <dbReference type="ARBA" id="ARBA00022741"/>
    </source>
</evidence>
<evidence type="ECO:0000259" key="9">
    <source>
        <dbReference type="PROSITE" id="PS50011"/>
    </source>
</evidence>
<reference evidence="10" key="1">
    <citation type="submission" date="2016-03" db="EMBL/GenBank/DDBJ databases">
        <title>Mechanisms controlling the formation of the plant cell surface in tip-growing cells are functionally conserved among land plants.</title>
        <authorList>
            <person name="Honkanen S."/>
            <person name="Jones V.A."/>
            <person name="Morieri G."/>
            <person name="Champion C."/>
            <person name="Hetherington A.J."/>
            <person name="Kelly S."/>
            <person name="Saint-Marcoux D."/>
            <person name="Proust H."/>
            <person name="Prescott H."/>
            <person name="Dolan L."/>
        </authorList>
    </citation>
    <scope>NUCLEOTIDE SEQUENCE [LARGE SCALE GENOMIC DNA]</scope>
    <source>
        <tissue evidence="10">Whole gametophyte</tissue>
    </source>
</reference>
<dbReference type="Pfam" id="PF00069">
    <property type="entry name" value="Pkinase"/>
    <property type="match status" value="1"/>
</dbReference>
<feature type="region of interest" description="Disordered" evidence="7">
    <location>
        <begin position="372"/>
        <end position="396"/>
    </location>
</feature>
<evidence type="ECO:0000256" key="2">
    <source>
        <dbReference type="ARBA" id="ARBA00022679"/>
    </source>
</evidence>
<evidence type="ECO:0000256" key="6">
    <source>
        <dbReference type="PROSITE-ProRule" id="PRU10141"/>
    </source>
</evidence>
<keyword evidence="5 6" id="KW-0067">ATP-binding</keyword>
<dbReference type="InterPro" id="IPR008271">
    <property type="entry name" value="Ser/Thr_kinase_AS"/>
</dbReference>
<gene>
    <name evidence="10" type="ORF">AXG93_2752s2240</name>
</gene>
<keyword evidence="11" id="KW-1185">Reference proteome</keyword>
<dbReference type="GO" id="GO:0005524">
    <property type="term" value="F:ATP binding"/>
    <property type="evidence" value="ECO:0007669"/>
    <property type="project" value="UniProtKB-UniRule"/>
</dbReference>
<dbReference type="InterPro" id="IPR000719">
    <property type="entry name" value="Prot_kinase_dom"/>
</dbReference>
<dbReference type="InterPro" id="IPR017441">
    <property type="entry name" value="Protein_kinase_ATP_BS"/>
</dbReference>
<evidence type="ECO:0000256" key="4">
    <source>
        <dbReference type="ARBA" id="ARBA00022777"/>
    </source>
</evidence>
<keyword evidence="1" id="KW-0723">Serine/threonine-protein kinase</keyword>
<dbReference type="FunFam" id="3.30.200.20:FF:000039">
    <property type="entry name" value="receptor-like protein kinase FERONIA"/>
    <property type="match status" value="1"/>
</dbReference>
<proteinExistence type="predicted"/>
<keyword evidence="4" id="KW-0418">Kinase</keyword>
<evidence type="ECO:0000313" key="11">
    <source>
        <dbReference type="Proteomes" id="UP000077202"/>
    </source>
</evidence>
<comment type="caution">
    <text evidence="10">The sequence shown here is derived from an EMBL/GenBank/DDBJ whole genome shotgun (WGS) entry which is preliminary data.</text>
</comment>
<dbReference type="InterPro" id="IPR011009">
    <property type="entry name" value="Kinase-like_dom_sf"/>
</dbReference>
<evidence type="ECO:0000313" key="10">
    <source>
        <dbReference type="EMBL" id="OAE24207.1"/>
    </source>
</evidence>
<feature type="compositionally biased region" description="Basic and acidic residues" evidence="7">
    <location>
        <begin position="802"/>
        <end position="819"/>
    </location>
</feature>
<dbReference type="PROSITE" id="PS50011">
    <property type="entry name" value="PROTEIN_KINASE_DOM"/>
    <property type="match status" value="1"/>
</dbReference>
<dbReference type="GO" id="GO:0004674">
    <property type="term" value="F:protein serine/threonine kinase activity"/>
    <property type="evidence" value="ECO:0007669"/>
    <property type="project" value="UniProtKB-KW"/>
</dbReference>
<protein>
    <recommendedName>
        <fullName evidence="9">Protein kinase domain-containing protein</fullName>
    </recommendedName>
</protein>
<dbReference type="PANTHER" id="PTHR46146:SF3">
    <property type="entry name" value="SERINE_THREONINE-PROTEIN KINASE-LIKE PROTEIN CCR3-RELATED"/>
    <property type="match status" value="1"/>
</dbReference>
<dbReference type="CDD" id="cd14066">
    <property type="entry name" value="STKc_IRAK"/>
    <property type="match status" value="1"/>
</dbReference>
<evidence type="ECO:0000256" key="1">
    <source>
        <dbReference type="ARBA" id="ARBA00022527"/>
    </source>
</evidence>
<dbReference type="PROSITE" id="PS00107">
    <property type="entry name" value="PROTEIN_KINASE_ATP"/>
    <property type="match status" value="1"/>
</dbReference>
<evidence type="ECO:0000256" key="5">
    <source>
        <dbReference type="ARBA" id="ARBA00022840"/>
    </source>
</evidence>
<feature type="binding site" evidence="6">
    <location>
        <position position="485"/>
    </location>
    <ligand>
        <name>ATP</name>
        <dbReference type="ChEBI" id="CHEBI:30616"/>
    </ligand>
</feature>
<dbReference type="Gene3D" id="3.30.200.20">
    <property type="entry name" value="Phosphorylase Kinase, domain 1"/>
    <property type="match status" value="1"/>
</dbReference>
<dbReference type="AlphaFoldDB" id="A0A176VTY5"/>
<keyword evidence="2" id="KW-0808">Transferase</keyword>
<feature type="compositionally biased region" description="Polar residues" evidence="7">
    <location>
        <begin position="755"/>
        <end position="768"/>
    </location>
</feature>
<dbReference type="PANTHER" id="PTHR46146">
    <property type="entry name" value="SERINE/THREONINE-PROTEIN KINASE-LIKE PROTEIN CCR4"/>
    <property type="match status" value="1"/>
</dbReference>
<feature type="transmembrane region" description="Helical" evidence="8">
    <location>
        <begin position="61"/>
        <end position="81"/>
    </location>
</feature>
<dbReference type="PROSITE" id="PS00108">
    <property type="entry name" value="PROTEIN_KINASE_ST"/>
    <property type="match status" value="1"/>
</dbReference>
<name>A0A176VTY5_MARPO</name>
<feature type="domain" description="Protein kinase" evidence="9">
    <location>
        <begin position="448"/>
        <end position="741"/>
    </location>
</feature>
<dbReference type="Proteomes" id="UP000077202">
    <property type="component" value="Unassembled WGS sequence"/>
</dbReference>